<keyword evidence="4" id="KW-1185">Reference proteome</keyword>
<dbReference type="CDD" id="cd22952">
    <property type="entry name" value="ART10-like"/>
    <property type="match status" value="1"/>
</dbReference>
<evidence type="ECO:0000256" key="1">
    <source>
        <dbReference type="SAM" id="MobiDB-lite"/>
    </source>
</evidence>
<proteinExistence type="predicted"/>
<dbReference type="OrthoDB" id="3365616at2759"/>
<dbReference type="PANTHER" id="PTHR11188:SF166">
    <property type="entry name" value="ARRESTIN (OR S-ANTIGEN), N-TERMINAL DOMAIN PROTEIN (AFU_ORTHOLOGUE AFUA_7G02050)"/>
    <property type="match status" value="1"/>
</dbReference>
<dbReference type="SUPFAM" id="SSF81296">
    <property type="entry name" value="E set domains"/>
    <property type="match status" value="1"/>
</dbReference>
<dbReference type="InterPro" id="IPR011021">
    <property type="entry name" value="Arrestin-like_N"/>
</dbReference>
<gene>
    <name evidence="3" type="ORF">MPDQ_006759</name>
</gene>
<evidence type="ECO:0000313" key="4">
    <source>
        <dbReference type="Proteomes" id="UP000319663"/>
    </source>
</evidence>
<dbReference type="InterPro" id="IPR014756">
    <property type="entry name" value="Ig_E-set"/>
</dbReference>
<accession>A0A507QXZ4</accession>
<evidence type="ECO:0000313" key="3">
    <source>
        <dbReference type="EMBL" id="TQB72536.1"/>
    </source>
</evidence>
<reference evidence="3 4" key="1">
    <citation type="submission" date="2019-06" db="EMBL/GenBank/DDBJ databases">
        <title>Wine fermentation using esterase from Monascus purpureus.</title>
        <authorList>
            <person name="Geng C."/>
            <person name="Zhang Y."/>
        </authorList>
    </citation>
    <scope>NUCLEOTIDE SEQUENCE [LARGE SCALE GENOMIC DNA]</scope>
    <source>
        <strain evidence="3">HQ1</strain>
    </source>
</reference>
<name>A0A507QXZ4_MONPU</name>
<dbReference type="InterPro" id="IPR050357">
    <property type="entry name" value="Arrestin_domain-protein"/>
</dbReference>
<feature type="region of interest" description="Disordered" evidence="1">
    <location>
        <begin position="399"/>
        <end position="482"/>
    </location>
</feature>
<dbReference type="Proteomes" id="UP000319663">
    <property type="component" value="Unassembled WGS sequence"/>
</dbReference>
<feature type="domain" description="Arrestin-like N-terminal" evidence="2">
    <location>
        <begin position="4"/>
        <end position="109"/>
    </location>
</feature>
<protein>
    <recommendedName>
        <fullName evidence="2">Arrestin-like N-terminal domain-containing protein</fullName>
    </recommendedName>
</protein>
<dbReference type="Gene3D" id="2.60.40.640">
    <property type="match status" value="1"/>
</dbReference>
<sequence length="595" mass="65837">MSATIYLDKQHAYFTNLDSLTGKVVLVLHSEASISGIQVKLEGESRTRLPDNSERKRTEAEIHKILYKVVNVFPTPDLCQTGPGPSSWTFASGTYEYPFQFKIPFNNACNPHNSMLTNLTITGLKVEMARDSNQHVKKALPPSLAGFAGEAEIRYYVKATVIRPQFYKENIRAFVPINFLPIEPPRTGNPSEEMYARRQHQFSNKQARPQKKRSLFQKHSVPSFPDVEEPPALSVDTRLPNPPILTCNEPIPLRILVKRLNDTPETVFLQMLQIELIAYTHIRAHDLRRTQAGSWVIVSTSNMSMPLGSPSDPAGTEWTIQPGIWDRIPLPNTVAPCFETCNISRTYELEVRIGFTHGSHGVMRPQLIVLPLRMAVKVYSGIAPPQALLDAVAASAQHKVKPSLPHHPSRASDDEDKRPPMPPRPAAPPVPNASDDGYDDAPPSYEDAMAESLSPVDGPRREYNPPAASSARRPPETGADSKSLVDLHNDHVLRTAYGNISAASSTETVNILSSSPESHLDSPPLSATERPLSTTKFPVNPPDNNPPQYQAISENTTSAYQQTTGRQQSAPESRPINLGVPNRKPVPQSPNRRFS</sequence>
<organism evidence="3 4">
    <name type="scientific">Monascus purpureus</name>
    <name type="common">Red mold</name>
    <name type="synonym">Monascus anka</name>
    <dbReference type="NCBI Taxonomy" id="5098"/>
    <lineage>
        <taxon>Eukaryota</taxon>
        <taxon>Fungi</taxon>
        <taxon>Dikarya</taxon>
        <taxon>Ascomycota</taxon>
        <taxon>Pezizomycotina</taxon>
        <taxon>Eurotiomycetes</taxon>
        <taxon>Eurotiomycetidae</taxon>
        <taxon>Eurotiales</taxon>
        <taxon>Aspergillaceae</taxon>
        <taxon>Monascus</taxon>
    </lineage>
</organism>
<feature type="compositionally biased region" description="Basic and acidic residues" evidence="1">
    <location>
        <begin position="410"/>
        <end position="419"/>
    </location>
</feature>
<dbReference type="InterPro" id="IPR014752">
    <property type="entry name" value="Arrestin-like_C"/>
</dbReference>
<dbReference type="GO" id="GO:0005829">
    <property type="term" value="C:cytosol"/>
    <property type="evidence" value="ECO:0007669"/>
    <property type="project" value="TreeGrafter"/>
</dbReference>
<feature type="compositionally biased region" description="Polar residues" evidence="1">
    <location>
        <begin position="546"/>
        <end position="571"/>
    </location>
</feature>
<dbReference type="AlphaFoldDB" id="A0A507QXZ4"/>
<dbReference type="Pfam" id="PF00339">
    <property type="entry name" value="Arrestin_N"/>
    <property type="match status" value="1"/>
</dbReference>
<dbReference type="PANTHER" id="PTHR11188">
    <property type="entry name" value="ARRESTIN DOMAIN CONTAINING PROTEIN"/>
    <property type="match status" value="1"/>
</dbReference>
<feature type="compositionally biased region" description="Pro residues" evidence="1">
    <location>
        <begin position="420"/>
        <end position="431"/>
    </location>
</feature>
<dbReference type="STRING" id="5098.A0A507QXZ4"/>
<dbReference type="EMBL" id="VIFY01000062">
    <property type="protein sequence ID" value="TQB72536.1"/>
    <property type="molecule type" value="Genomic_DNA"/>
</dbReference>
<dbReference type="GO" id="GO:0005886">
    <property type="term" value="C:plasma membrane"/>
    <property type="evidence" value="ECO:0007669"/>
    <property type="project" value="TreeGrafter"/>
</dbReference>
<dbReference type="GO" id="GO:0031625">
    <property type="term" value="F:ubiquitin protein ligase binding"/>
    <property type="evidence" value="ECO:0007669"/>
    <property type="project" value="TreeGrafter"/>
</dbReference>
<feature type="region of interest" description="Disordered" evidence="1">
    <location>
        <begin position="511"/>
        <end position="595"/>
    </location>
</feature>
<comment type="caution">
    <text evidence="3">The sequence shown here is derived from an EMBL/GenBank/DDBJ whole genome shotgun (WGS) entry which is preliminary data.</text>
</comment>
<evidence type="ECO:0000259" key="2">
    <source>
        <dbReference type="Pfam" id="PF00339"/>
    </source>
</evidence>
<dbReference type="GO" id="GO:0030674">
    <property type="term" value="F:protein-macromolecule adaptor activity"/>
    <property type="evidence" value="ECO:0007669"/>
    <property type="project" value="TreeGrafter"/>
</dbReference>
<dbReference type="GO" id="GO:0070086">
    <property type="term" value="P:ubiquitin-dependent endocytosis"/>
    <property type="evidence" value="ECO:0007669"/>
    <property type="project" value="TreeGrafter"/>
</dbReference>